<evidence type="ECO:0000256" key="5">
    <source>
        <dbReference type="ARBA" id="ARBA00030185"/>
    </source>
</evidence>
<dbReference type="InterPro" id="IPR007264">
    <property type="entry name" value="H/ACA_rnp_Nop10"/>
</dbReference>
<dbReference type="Proteomes" id="UP001412067">
    <property type="component" value="Unassembled WGS sequence"/>
</dbReference>
<comment type="similarity">
    <text evidence="1">Belongs to the NOP10 family.</text>
</comment>
<keyword evidence="3" id="KW-0698">rRNA processing</keyword>
<evidence type="ECO:0000313" key="6">
    <source>
        <dbReference type="EMBL" id="KAK8963041.1"/>
    </source>
</evidence>
<accession>A0ABR2MGA0</accession>
<dbReference type="SUPFAM" id="SSF144210">
    <property type="entry name" value="Nop10-like SnoRNP"/>
    <property type="match status" value="1"/>
</dbReference>
<dbReference type="EMBL" id="JBBWWR010000008">
    <property type="protein sequence ID" value="KAK8963041.1"/>
    <property type="molecule type" value="Genomic_DNA"/>
</dbReference>
<evidence type="ECO:0000256" key="2">
    <source>
        <dbReference type="ARBA" id="ARBA00022517"/>
    </source>
</evidence>
<dbReference type="PANTHER" id="PTHR13305:SF0">
    <property type="entry name" value="H_ACA RIBONUCLEOPROTEIN COMPLEX SUBUNIT 3"/>
    <property type="match status" value="1"/>
</dbReference>
<evidence type="ECO:0000256" key="3">
    <source>
        <dbReference type="ARBA" id="ARBA00022552"/>
    </source>
</evidence>
<keyword evidence="7" id="KW-1185">Reference proteome</keyword>
<keyword evidence="2" id="KW-0690">Ribosome biogenesis</keyword>
<evidence type="ECO:0000256" key="4">
    <source>
        <dbReference type="ARBA" id="ARBA00023274"/>
    </source>
</evidence>
<proteinExistence type="inferred from homology"/>
<dbReference type="InterPro" id="IPR036756">
    <property type="entry name" value="H/ACA_rnp_Nop10_sf"/>
</dbReference>
<organism evidence="6 7">
    <name type="scientific">Platanthera guangdongensis</name>
    <dbReference type="NCBI Taxonomy" id="2320717"/>
    <lineage>
        <taxon>Eukaryota</taxon>
        <taxon>Viridiplantae</taxon>
        <taxon>Streptophyta</taxon>
        <taxon>Embryophyta</taxon>
        <taxon>Tracheophyta</taxon>
        <taxon>Spermatophyta</taxon>
        <taxon>Magnoliopsida</taxon>
        <taxon>Liliopsida</taxon>
        <taxon>Asparagales</taxon>
        <taxon>Orchidaceae</taxon>
        <taxon>Orchidoideae</taxon>
        <taxon>Orchideae</taxon>
        <taxon>Orchidinae</taxon>
        <taxon>Platanthera</taxon>
    </lineage>
</organism>
<reference evidence="6 7" key="1">
    <citation type="journal article" date="2022" name="Nat. Plants">
        <title>Genomes of leafy and leafless Platanthera orchids illuminate the evolution of mycoheterotrophy.</title>
        <authorList>
            <person name="Li M.H."/>
            <person name="Liu K.W."/>
            <person name="Li Z."/>
            <person name="Lu H.C."/>
            <person name="Ye Q.L."/>
            <person name="Zhang D."/>
            <person name="Wang J.Y."/>
            <person name="Li Y.F."/>
            <person name="Zhong Z.M."/>
            <person name="Liu X."/>
            <person name="Yu X."/>
            <person name="Liu D.K."/>
            <person name="Tu X.D."/>
            <person name="Liu B."/>
            <person name="Hao Y."/>
            <person name="Liao X.Y."/>
            <person name="Jiang Y.T."/>
            <person name="Sun W.H."/>
            <person name="Chen J."/>
            <person name="Chen Y.Q."/>
            <person name="Ai Y."/>
            <person name="Zhai J.W."/>
            <person name="Wu S.S."/>
            <person name="Zhou Z."/>
            <person name="Hsiao Y.Y."/>
            <person name="Wu W.L."/>
            <person name="Chen Y.Y."/>
            <person name="Lin Y.F."/>
            <person name="Hsu J.L."/>
            <person name="Li C.Y."/>
            <person name="Wang Z.W."/>
            <person name="Zhao X."/>
            <person name="Zhong W.Y."/>
            <person name="Ma X.K."/>
            <person name="Ma L."/>
            <person name="Huang J."/>
            <person name="Chen G.Z."/>
            <person name="Huang M.Z."/>
            <person name="Huang L."/>
            <person name="Peng D.H."/>
            <person name="Luo Y.B."/>
            <person name="Zou S.Q."/>
            <person name="Chen S.P."/>
            <person name="Lan S."/>
            <person name="Tsai W.C."/>
            <person name="Van de Peer Y."/>
            <person name="Liu Z.J."/>
        </authorList>
    </citation>
    <scope>NUCLEOTIDE SEQUENCE [LARGE SCALE GENOMIC DNA]</scope>
    <source>
        <strain evidence="6">Lor288</strain>
    </source>
</reference>
<evidence type="ECO:0000256" key="1">
    <source>
        <dbReference type="ARBA" id="ARBA00009462"/>
    </source>
</evidence>
<name>A0ABR2MGA0_9ASPA</name>
<protein>
    <recommendedName>
        <fullName evidence="5">Nucleolar protein 10</fullName>
    </recommendedName>
</protein>
<comment type="caution">
    <text evidence="6">The sequence shown here is derived from an EMBL/GenBank/DDBJ whole genome shotgun (WGS) entry which is preliminary data.</text>
</comment>
<sequence length="216" mass="24243">MKFPSAITIVRYKRKDTSPSSFERKQEARTIFRADALFRFCVPRHRVTGWKFVAMYLQFYINENGDKVYTTKKESPLGRVTESAHPGCFHSFFIILSVRHKHNNIQEALDKFRQPQCSSTSSRFCILLREPAALAPPTAMRCLPGSPSWTVVSLNERLSSATWTLEIVSLGHLDAQDRRPPHVSRLVSGFSVTTTIVAGTAASPANDGATTVLRRS</sequence>
<keyword evidence="4" id="KW-0687">Ribonucleoprotein</keyword>
<dbReference type="PANTHER" id="PTHR13305">
    <property type="entry name" value="RIBOSOME BIOGENESIS PROTEIN NOP10"/>
    <property type="match status" value="1"/>
</dbReference>
<evidence type="ECO:0000313" key="7">
    <source>
        <dbReference type="Proteomes" id="UP001412067"/>
    </source>
</evidence>
<gene>
    <name evidence="6" type="ORF">KSP40_PGU017240</name>
</gene>
<dbReference type="Gene3D" id="4.10.80.300">
    <property type="match status" value="1"/>
</dbReference>